<sequence length="431" mass="47927">MNVTYQVALERASEIVKTLARRDNITVLELSKLSSAHNIVISLNKHHERTRQRQRSFRQRNLTALSQQTISSVILEPAQSKEGDTNMDGAQPPPYTEQERTPPQYARTAEAALEMERRTILELAMETPGPAHYQPDEWFRKSDTERRRATAAENIVRWIETIQRVGPEEGWAELKAAICALKMRKADIVKRYNREFYLGAHTSKDYTLHQADLNQLASELDKAKYSLQWMTATMEDDAQDFLEWSLSVPGRNDERIPSEVGELPDRPRSSRSASTSSREATVSSRPPSPQPPTPANSTSLEPRRQTSIVPAADRAPSHTTPDAPVRDDEAIPPPHTRKQCPYRDGLGVLKDTGCKSETNWVLWFDAVPKSVRNGKMLGGNGRQGGGWIAGGLGGDRRERVSEIAGCVEGPEVGAGGYKKLDRVVGGDIGPC</sequence>
<feature type="region of interest" description="Disordered" evidence="1">
    <location>
        <begin position="249"/>
        <end position="339"/>
    </location>
</feature>
<keyword evidence="3" id="KW-1185">Reference proteome</keyword>
<feature type="region of interest" description="Disordered" evidence="1">
    <location>
        <begin position="76"/>
        <end position="104"/>
    </location>
</feature>
<protein>
    <submittedName>
        <fullName evidence="2">Uncharacterized protein</fullName>
    </submittedName>
</protein>
<accession>A0A3N4HWZ7</accession>
<evidence type="ECO:0000256" key="1">
    <source>
        <dbReference type="SAM" id="MobiDB-lite"/>
    </source>
</evidence>
<evidence type="ECO:0000313" key="2">
    <source>
        <dbReference type="EMBL" id="RPA76491.1"/>
    </source>
</evidence>
<dbReference type="Proteomes" id="UP000275078">
    <property type="component" value="Unassembled WGS sequence"/>
</dbReference>
<gene>
    <name evidence="2" type="ORF">BJ508DRAFT_310999</name>
</gene>
<feature type="compositionally biased region" description="Low complexity" evidence="1">
    <location>
        <begin position="270"/>
        <end position="285"/>
    </location>
</feature>
<feature type="compositionally biased region" description="Basic and acidic residues" evidence="1">
    <location>
        <begin position="251"/>
        <end position="268"/>
    </location>
</feature>
<reference evidence="2 3" key="1">
    <citation type="journal article" date="2018" name="Nat. Ecol. Evol.">
        <title>Pezizomycetes genomes reveal the molecular basis of ectomycorrhizal truffle lifestyle.</title>
        <authorList>
            <person name="Murat C."/>
            <person name="Payen T."/>
            <person name="Noel B."/>
            <person name="Kuo A."/>
            <person name="Morin E."/>
            <person name="Chen J."/>
            <person name="Kohler A."/>
            <person name="Krizsan K."/>
            <person name="Balestrini R."/>
            <person name="Da Silva C."/>
            <person name="Montanini B."/>
            <person name="Hainaut M."/>
            <person name="Levati E."/>
            <person name="Barry K.W."/>
            <person name="Belfiori B."/>
            <person name="Cichocki N."/>
            <person name="Clum A."/>
            <person name="Dockter R.B."/>
            <person name="Fauchery L."/>
            <person name="Guy J."/>
            <person name="Iotti M."/>
            <person name="Le Tacon F."/>
            <person name="Lindquist E.A."/>
            <person name="Lipzen A."/>
            <person name="Malagnac F."/>
            <person name="Mello A."/>
            <person name="Molinier V."/>
            <person name="Miyauchi S."/>
            <person name="Poulain J."/>
            <person name="Riccioni C."/>
            <person name="Rubini A."/>
            <person name="Sitrit Y."/>
            <person name="Splivallo R."/>
            <person name="Traeger S."/>
            <person name="Wang M."/>
            <person name="Zifcakova L."/>
            <person name="Wipf D."/>
            <person name="Zambonelli A."/>
            <person name="Paolocci F."/>
            <person name="Nowrousian M."/>
            <person name="Ottonello S."/>
            <person name="Baldrian P."/>
            <person name="Spatafora J.W."/>
            <person name="Henrissat B."/>
            <person name="Nagy L.G."/>
            <person name="Aury J.M."/>
            <person name="Wincker P."/>
            <person name="Grigoriev I.V."/>
            <person name="Bonfante P."/>
            <person name="Martin F.M."/>
        </authorList>
    </citation>
    <scope>NUCLEOTIDE SEQUENCE [LARGE SCALE GENOMIC DNA]</scope>
    <source>
        <strain evidence="2 3">RN42</strain>
    </source>
</reference>
<proteinExistence type="predicted"/>
<evidence type="ECO:0000313" key="3">
    <source>
        <dbReference type="Proteomes" id="UP000275078"/>
    </source>
</evidence>
<dbReference type="AlphaFoldDB" id="A0A3N4HWZ7"/>
<organism evidence="2 3">
    <name type="scientific">Ascobolus immersus RN42</name>
    <dbReference type="NCBI Taxonomy" id="1160509"/>
    <lineage>
        <taxon>Eukaryota</taxon>
        <taxon>Fungi</taxon>
        <taxon>Dikarya</taxon>
        <taxon>Ascomycota</taxon>
        <taxon>Pezizomycotina</taxon>
        <taxon>Pezizomycetes</taxon>
        <taxon>Pezizales</taxon>
        <taxon>Ascobolaceae</taxon>
        <taxon>Ascobolus</taxon>
    </lineage>
</organism>
<name>A0A3N4HWZ7_ASCIM</name>
<dbReference type="EMBL" id="ML119743">
    <property type="protein sequence ID" value="RPA76491.1"/>
    <property type="molecule type" value="Genomic_DNA"/>
</dbReference>